<reference evidence="1 2" key="1">
    <citation type="submission" date="2014-03" db="EMBL/GenBank/DDBJ databases">
        <title>Bradyrhizobium valentinum sp. nov., isolated from effective nodules of Lupinus mariae-josephae, a lupine endemic of basic-lime soils in Eastern Spain.</title>
        <authorList>
            <person name="Duran D."/>
            <person name="Rey L."/>
            <person name="Navarro A."/>
            <person name="Busquets A."/>
            <person name="Imperial J."/>
            <person name="Ruiz-Argueso T."/>
        </authorList>
    </citation>
    <scope>NUCLEOTIDE SEQUENCE [LARGE SCALE GENOMIC DNA]</scope>
    <source>
        <strain evidence="1 2">CCBAU 23086</strain>
    </source>
</reference>
<proteinExistence type="predicted"/>
<evidence type="ECO:0000313" key="2">
    <source>
        <dbReference type="Proteomes" id="UP000051660"/>
    </source>
</evidence>
<accession>A0A0R3N5W0</accession>
<dbReference type="EMBL" id="LLYB01000034">
    <property type="protein sequence ID" value="KRR27849.1"/>
    <property type="molecule type" value="Genomic_DNA"/>
</dbReference>
<dbReference type="RefSeq" id="WP_057856250.1">
    <property type="nucleotide sequence ID" value="NZ_LLYB01000034.1"/>
</dbReference>
<dbReference type="AlphaFoldDB" id="A0A0R3N5W0"/>
<name>A0A0R3N5W0_9BRAD</name>
<comment type="caution">
    <text evidence="1">The sequence shown here is derived from an EMBL/GenBank/DDBJ whole genome shotgun (WGS) entry which is preliminary data.</text>
</comment>
<evidence type="ECO:0000313" key="1">
    <source>
        <dbReference type="EMBL" id="KRR27849.1"/>
    </source>
</evidence>
<sequence>MNRYNPFQSTSFSPERAWADTWHLWTVMVPRRSITGRLLWGKVWRRHDGRRWIYKKFIEYEPDDRG</sequence>
<organism evidence="1 2">
    <name type="scientific">Bradyrhizobium lablabi</name>
    <dbReference type="NCBI Taxonomy" id="722472"/>
    <lineage>
        <taxon>Bacteria</taxon>
        <taxon>Pseudomonadati</taxon>
        <taxon>Pseudomonadota</taxon>
        <taxon>Alphaproteobacteria</taxon>
        <taxon>Hyphomicrobiales</taxon>
        <taxon>Nitrobacteraceae</taxon>
        <taxon>Bradyrhizobium</taxon>
    </lineage>
</organism>
<dbReference type="Proteomes" id="UP000051660">
    <property type="component" value="Unassembled WGS sequence"/>
</dbReference>
<dbReference type="OrthoDB" id="8240573at2"/>
<gene>
    <name evidence="1" type="ORF">CQ14_08380</name>
</gene>
<protein>
    <submittedName>
        <fullName evidence="1">Uncharacterized protein</fullName>
    </submittedName>
</protein>